<evidence type="ECO:0000313" key="3">
    <source>
        <dbReference type="EMBL" id="QGQ95210.1"/>
    </source>
</evidence>
<dbReference type="RefSeq" id="WP_155700227.1">
    <property type="nucleotide sequence ID" value="NZ_CP034235.1"/>
</dbReference>
<organism evidence="3 4">
    <name type="scientific">Paenibacillus psychroresistens</name>
    <dbReference type="NCBI Taxonomy" id="1778678"/>
    <lineage>
        <taxon>Bacteria</taxon>
        <taxon>Bacillati</taxon>
        <taxon>Bacillota</taxon>
        <taxon>Bacilli</taxon>
        <taxon>Bacillales</taxon>
        <taxon>Paenibacillaceae</taxon>
        <taxon>Paenibacillus</taxon>
    </lineage>
</organism>
<dbReference type="Gene3D" id="3.40.50.720">
    <property type="entry name" value="NAD(P)-binding Rossmann-like Domain"/>
    <property type="match status" value="1"/>
</dbReference>
<protein>
    <submittedName>
        <fullName evidence="3">Gfo/Idh/MocA family oxidoreductase</fullName>
    </submittedName>
</protein>
<dbReference type="KEGG" id="ppsc:EHS13_10080"/>
<evidence type="ECO:0000313" key="4">
    <source>
        <dbReference type="Proteomes" id="UP000426246"/>
    </source>
</evidence>
<feature type="domain" description="Gfo/Idh/MocA-like oxidoreductase N-terminal" evidence="1">
    <location>
        <begin position="19"/>
        <end position="118"/>
    </location>
</feature>
<dbReference type="AlphaFoldDB" id="A0A6B8RG98"/>
<dbReference type="EMBL" id="CP034235">
    <property type="protein sequence ID" value="QGQ95210.1"/>
    <property type="molecule type" value="Genomic_DNA"/>
</dbReference>
<evidence type="ECO:0000259" key="1">
    <source>
        <dbReference type="Pfam" id="PF01408"/>
    </source>
</evidence>
<feature type="domain" description="GFO/IDH/MocA-like oxidoreductase" evidence="2">
    <location>
        <begin position="129"/>
        <end position="249"/>
    </location>
</feature>
<dbReference type="Proteomes" id="UP000426246">
    <property type="component" value="Chromosome"/>
</dbReference>
<dbReference type="Gene3D" id="3.30.360.10">
    <property type="entry name" value="Dihydrodipicolinate Reductase, domain 2"/>
    <property type="match status" value="1"/>
</dbReference>
<evidence type="ECO:0000259" key="2">
    <source>
        <dbReference type="Pfam" id="PF22725"/>
    </source>
</evidence>
<dbReference type="InterPro" id="IPR036291">
    <property type="entry name" value="NAD(P)-bd_dom_sf"/>
</dbReference>
<proteinExistence type="predicted"/>
<name>A0A6B8RG98_9BACL</name>
<dbReference type="OrthoDB" id="9815825at2"/>
<dbReference type="InterPro" id="IPR051450">
    <property type="entry name" value="Gfo/Idh/MocA_Oxidoreductases"/>
</dbReference>
<reference evidence="4" key="1">
    <citation type="submission" date="2018-11" db="EMBL/GenBank/DDBJ databases">
        <title>Complete genome sequence of Paenibacillus sp. ML311-T8.</title>
        <authorList>
            <person name="Nam Y.-D."/>
            <person name="Kang J."/>
            <person name="Chung W.-H."/>
            <person name="Park Y.S."/>
        </authorList>
    </citation>
    <scope>NUCLEOTIDE SEQUENCE [LARGE SCALE GENOMIC DNA]</scope>
    <source>
        <strain evidence="4">ML311-T8</strain>
    </source>
</reference>
<gene>
    <name evidence="3" type="ORF">EHS13_10080</name>
</gene>
<dbReference type="InterPro" id="IPR000683">
    <property type="entry name" value="Gfo/Idh/MocA-like_OxRdtase_N"/>
</dbReference>
<dbReference type="InterPro" id="IPR055170">
    <property type="entry name" value="GFO_IDH_MocA-like_dom"/>
</dbReference>
<dbReference type="SUPFAM" id="SSF51735">
    <property type="entry name" value="NAD(P)-binding Rossmann-fold domains"/>
    <property type="match status" value="1"/>
</dbReference>
<accession>A0A6B8RG98</accession>
<dbReference type="Pfam" id="PF22725">
    <property type="entry name" value="GFO_IDH_MocA_C3"/>
    <property type="match status" value="1"/>
</dbReference>
<dbReference type="SUPFAM" id="SSF55347">
    <property type="entry name" value="Glyceraldehyde-3-phosphate dehydrogenase-like, C-terminal domain"/>
    <property type="match status" value="1"/>
</dbReference>
<keyword evidence="4" id="KW-1185">Reference proteome</keyword>
<dbReference type="PANTHER" id="PTHR43377">
    <property type="entry name" value="BILIVERDIN REDUCTASE A"/>
    <property type="match status" value="1"/>
</dbReference>
<sequence>MKIGIISFAHMHAWSYAHCIIHNPLAELIGIADEDVIRGKRLAEEFGTQWHANYNDLLALDLDAVIICSENSKHAEISVAAAKAGKHILCEKPIATTIEEGLAMIHAAEANNVKLMIAFPCRYHDVAIRMKEQVTNGEFGEIIAINGTNRGTMPGGWFIEQELSGGGAIMDHTVHVLDVMRWLMPGSEVKEVYAEADTLFHDIDADDSGLLTFEFDNGVIASLDPSWSKSKSFPTWGDLTIEIIGTKGSSRIDLYKQAITLHSDDTMKTTHEFWCADADQGLIDSFIDCVVHDLPSPITGWDGLRAMEVALYAYRSSKEKQPLIIARTERRSK</sequence>
<dbReference type="PANTHER" id="PTHR43377:SF1">
    <property type="entry name" value="BILIVERDIN REDUCTASE A"/>
    <property type="match status" value="1"/>
</dbReference>
<dbReference type="GO" id="GO:0000166">
    <property type="term" value="F:nucleotide binding"/>
    <property type="evidence" value="ECO:0007669"/>
    <property type="project" value="InterPro"/>
</dbReference>
<dbReference type="Pfam" id="PF01408">
    <property type="entry name" value="GFO_IDH_MocA"/>
    <property type="match status" value="1"/>
</dbReference>